<dbReference type="InterPro" id="IPR050109">
    <property type="entry name" value="HTH-type_TetR-like_transc_reg"/>
</dbReference>
<sequence>MSAVTGTRWEQRDRQRLDILSAARQRLTDGGYPALTISDIAADAGVSEDTIHVFFQGTEDLFATLFAQRLDDFHAEIAPACRVAETGEQVIATTATAYLDVYRVFGRELNIWTLVLGDHPSANDIARPLIAASQRVLNTLGAALTRTAKHPVAPGEMRLALPFVWATITGLAEHVTGGRQVLHPCSWEQLLDFTSRTVIAGLDAMRTTEE</sequence>
<organism evidence="6 7">
    <name type="scientific">Haloechinothrix salitolerans</name>
    <dbReference type="NCBI Taxonomy" id="926830"/>
    <lineage>
        <taxon>Bacteria</taxon>
        <taxon>Bacillati</taxon>
        <taxon>Actinomycetota</taxon>
        <taxon>Actinomycetes</taxon>
        <taxon>Pseudonocardiales</taxon>
        <taxon>Pseudonocardiaceae</taxon>
        <taxon>Haloechinothrix</taxon>
    </lineage>
</organism>
<evidence type="ECO:0000313" key="7">
    <source>
        <dbReference type="Proteomes" id="UP001596337"/>
    </source>
</evidence>
<feature type="DNA-binding region" description="H-T-H motif" evidence="4">
    <location>
        <begin position="36"/>
        <end position="55"/>
    </location>
</feature>
<dbReference type="Pfam" id="PF00440">
    <property type="entry name" value="TetR_N"/>
    <property type="match status" value="1"/>
</dbReference>
<evidence type="ECO:0000256" key="3">
    <source>
        <dbReference type="ARBA" id="ARBA00023163"/>
    </source>
</evidence>
<comment type="caution">
    <text evidence="6">The sequence shown here is derived from an EMBL/GenBank/DDBJ whole genome shotgun (WGS) entry which is preliminary data.</text>
</comment>
<evidence type="ECO:0000256" key="1">
    <source>
        <dbReference type="ARBA" id="ARBA00023015"/>
    </source>
</evidence>
<dbReference type="Proteomes" id="UP001596337">
    <property type="component" value="Unassembled WGS sequence"/>
</dbReference>
<dbReference type="PANTHER" id="PTHR30055:SF234">
    <property type="entry name" value="HTH-TYPE TRANSCRIPTIONAL REGULATOR BETI"/>
    <property type="match status" value="1"/>
</dbReference>
<dbReference type="InterPro" id="IPR001647">
    <property type="entry name" value="HTH_TetR"/>
</dbReference>
<feature type="domain" description="HTH tetR-type" evidence="5">
    <location>
        <begin position="13"/>
        <end position="73"/>
    </location>
</feature>
<reference evidence="7" key="1">
    <citation type="journal article" date="2019" name="Int. J. Syst. Evol. Microbiol.">
        <title>The Global Catalogue of Microorganisms (GCM) 10K type strain sequencing project: providing services to taxonomists for standard genome sequencing and annotation.</title>
        <authorList>
            <consortium name="The Broad Institute Genomics Platform"/>
            <consortium name="The Broad Institute Genome Sequencing Center for Infectious Disease"/>
            <person name="Wu L."/>
            <person name="Ma J."/>
        </authorList>
    </citation>
    <scope>NUCLEOTIDE SEQUENCE [LARGE SCALE GENOMIC DNA]</scope>
    <source>
        <strain evidence="7">KCTC 32255</strain>
    </source>
</reference>
<dbReference type="Gene3D" id="1.10.357.10">
    <property type="entry name" value="Tetracycline Repressor, domain 2"/>
    <property type="match status" value="1"/>
</dbReference>
<dbReference type="PANTHER" id="PTHR30055">
    <property type="entry name" value="HTH-TYPE TRANSCRIPTIONAL REGULATOR RUTR"/>
    <property type="match status" value="1"/>
</dbReference>
<dbReference type="EMBL" id="JBHSXX010000001">
    <property type="protein sequence ID" value="MFC6866621.1"/>
    <property type="molecule type" value="Genomic_DNA"/>
</dbReference>
<keyword evidence="3" id="KW-0804">Transcription</keyword>
<dbReference type="InterPro" id="IPR009057">
    <property type="entry name" value="Homeodomain-like_sf"/>
</dbReference>
<dbReference type="SUPFAM" id="SSF46689">
    <property type="entry name" value="Homeodomain-like"/>
    <property type="match status" value="1"/>
</dbReference>
<keyword evidence="2 4" id="KW-0238">DNA-binding</keyword>
<dbReference type="PRINTS" id="PR00455">
    <property type="entry name" value="HTHTETR"/>
</dbReference>
<dbReference type="PROSITE" id="PS50977">
    <property type="entry name" value="HTH_TETR_2"/>
    <property type="match status" value="1"/>
</dbReference>
<evidence type="ECO:0000256" key="4">
    <source>
        <dbReference type="PROSITE-ProRule" id="PRU00335"/>
    </source>
</evidence>
<name>A0ABW2BUB2_9PSEU</name>
<evidence type="ECO:0000259" key="5">
    <source>
        <dbReference type="PROSITE" id="PS50977"/>
    </source>
</evidence>
<protein>
    <submittedName>
        <fullName evidence="6">TetR/AcrR family transcriptional regulator</fullName>
    </submittedName>
</protein>
<evidence type="ECO:0000256" key="2">
    <source>
        <dbReference type="ARBA" id="ARBA00023125"/>
    </source>
</evidence>
<dbReference type="RefSeq" id="WP_345395908.1">
    <property type="nucleotide sequence ID" value="NZ_BAABLA010000024.1"/>
</dbReference>
<evidence type="ECO:0000313" key="6">
    <source>
        <dbReference type="EMBL" id="MFC6866621.1"/>
    </source>
</evidence>
<keyword evidence="7" id="KW-1185">Reference proteome</keyword>
<gene>
    <name evidence="6" type="ORF">ACFQGD_05630</name>
</gene>
<accession>A0ABW2BUB2</accession>
<proteinExistence type="predicted"/>
<keyword evidence="1" id="KW-0805">Transcription regulation</keyword>